<evidence type="ECO:0000313" key="3">
    <source>
        <dbReference type="Proteomes" id="UP000584642"/>
    </source>
</evidence>
<keyword evidence="3" id="KW-1185">Reference proteome</keyword>
<accession>A0ABX2TN91</accession>
<dbReference type="InterPro" id="IPR036457">
    <property type="entry name" value="PPM-type-like_dom_sf"/>
</dbReference>
<name>A0ABX2TN91_9PROT</name>
<dbReference type="Gene3D" id="3.60.40.10">
    <property type="entry name" value="PPM-type phosphatase domain"/>
    <property type="match status" value="1"/>
</dbReference>
<dbReference type="CDD" id="cd00143">
    <property type="entry name" value="PP2Cc"/>
    <property type="match status" value="1"/>
</dbReference>
<feature type="domain" description="PPM-type phosphatase" evidence="1">
    <location>
        <begin position="17"/>
        <end position="282"/>
    </location>
</feature>
<gene>
    <name evidence="2" type="ORF">HND93_35815</name>
</gene>
<dbReference type="SMART" id="SM00331">
    <property type="entry name" value="PP2C_SIG"/>
    <property type="match status" value="1"/>
</dbReference>
<reference evidence="2 3" key="1">
    <citation type="submission" date="2020-05" db="EMBL/GenBank/DDBJ databases">
        <title>Azospirillum oleiclasticum sp. nov, a nitrogen-fixing and heavy crude oil-emulsifying bacterium isolated from the crude oil of Yumen Oilfield.</title>
        <authorList>
            <person name="Wu D."/>
            <person name="Cai M."/>
            <person name="Zhang X."/>
        </authorList>
    </citation>
    <scope>NUCLEOTIDE SEQUENCE [LARGE SCALE GENOMIC DNA]</scope>
    <source>
        <strain evidence="2 3">ROY-1-1-2</strain>
    </source>
</reference>
<dbReference type="Pfam" id="PF13672">
    <property type="entry name" value="PP2C_2"/>
    <property type="match status" value="1"/>
</dbReference>
<evidence type="ECO:0000313" key="2">
    <source>
        <dbReference type="EMBL" id="NYZ25100.1"/>
    </source>
</evidence>
<dbReference type="InterPro" id="IPR015655">
    <property type="entry name" value="PP2C"/>
</dbReference>
<dbReference type="PROSITE" id="PS51746">
    <property type="entry name" value="PPM_2"/>
    <property type="match status" value="1"/>
</dbReference>
<dbReference type="InterPro" id="IPR001932">
    <property type="entry name" value="PPM-type_phosphatase-like_dom"/>
</dbReference>
<organism evidence="2 3">
    <name type="scientific">Azospirillum oleiclasticum</name>
    <dbReference type="NCBI Taxonomy" id="2735135"/>
    <lineage>
        <taxon>Bacteria</taxon>
        <taxon>Pseudomonadati</taxon>
        <taxon>Pseudomonadota</taxon>
        <taxon>Alphaproteobacteria</taxon>
        <taxon>Rhodospirillales</taxon>
        <taxon>Azospirillaceae</taxon>
        <taxon>Azospirillum</taxon>
    </lineage>
</organism>
<comment type="caution">
    <text evidence="2">The sequence shown here is derived from an EMBL/GenBank/DDBJ whole genome shotgun (WGS) entry which is preliminary data.</text>
</comment>
<dbReference type="Proteomes" id="UP000584642">
    <property type="component" value="Unassembled WGS sequence"/>
</dbReference>
<dbReference type="SUPFAM" id="SSF81606">
    <property type="entry name" value="PP2C-like"/>
    <property type="match status" value="1"/>
</dbReference>
<protein>
    <recommendedName>
        <fullName evidence="1">PPM-type phosphatase domain-containing protein</fullName>
    </recommendedName>
</protein>
<dbReference type="PANTHER" id="PTHR47992">
    <property type="entry name" value="PROTEIN PHOSPHATASE"/>
    <property type="match status" value="1"/>
</dbReference>
<dbReference type="EMBL" id="JABFDB010000055">
    <property type="protein sequence ID" value="NYZ25100.1"/>
    <property type="molecule type" value="Genomic_DNA"/>
</dbReference>
<proteinExistence type="predicted"/>
<dbReference type="SMART" id="SM00332">
    <property type="entry name" value="PP2Cc"/>
    <property type="match status" value="1"/>
</dbReference>
<sequence>MTASERRLGEGACGPLAFAWVVDQGPTREVNEDAVTVHVVPWWNGTEAVVAAVADGLGGEGHGGVASIAAVEGIAELAKSWSDGGAPADWEAVYRALADAFAAIDGRIRADALAAGHRPGATTLVAAVVALDGFVHAYTGDSRLYHFQAGGGLYRTRDQSLAEIYLETGRIKSEAEATQRQRNTLFSTLGGEGGQLAVEPEWMTVEVDGGQVSAAIGEQAAFRTLAPGDTVLLCSDGLWGVVAFDEPGDGVPEDAAFARDRWLQAALDGGGPDNIGIVVVCADGD</sequence>
<dbReference type="RefSeq" id="WP_180286874.1">
    <property type="nucleotide sequence ID" value="NZ_JABFDB010000055.1"/>
</dbReference>
<evidence type="ECO:0000259" key="1">
    <source>
        <dbReference type="PROSITE" id="PS51746"/>
    </source>
</evidence>